<gene>
    <name evidence="1" type="ORF">FN976_12710</name>
</gene>
<dbReference type="OrthoDB" id="9763101at2"/>
<dbReference type="InterPro" id="IPR007801">
    <property type="entry name" value="MbnB/TglH/ChrH"/>
</dbReference>
<protein>
    <submittedName>
        <fullName evidence="1">DUF692 domain-containing protein</fullName>
    </submittedName>
</protein>
<proteinExistence type="predicted"/>
<dbReference type="Proteomes" id="UP000318199">
    <property type="component" value="Unassembled WGS sequence"/>
</dbReference>
<dbReference type="Pfam" id="PF05114">
    <property type="entry name" value="MbnB_TglH_ChrH"/>
    <property type="match status" value="1"/>
</dbReference>
<accession>A0A562ZS90</accession>
<evidence type="ECO:0000313" key="1">
    <source>
        <dbReference type="EMBL" id="TWO71165.1"/>
    </source>
</evidence>
<evidence type="ECO:0000313" key="2">
    <source>
        <dbReference type="Proteomes" id="UP000318199"/>
    </source>
</evidence>
<keyword evidence="2" id="KW-1185">Reference proteome</keyword>
<name>A0A562ZS90_9BURK</name>
<dbReference type="PANTHER" id="PTHR42194">
    <property type="entry name" value="UPF0276 PROTEIN HI_1600"/>
    <property type="match status" value="1"/>
</dbReference>
<dbReference type="Gene3D" id="3.20.20.150">
    <property type="entry name" value="Divalent-metal-dependent TIM barrel enzymes"/>
    <property type="match status" value="1"/>
</dbReference>
<organism evidence="1 2">
    <name type="scientific">Caenimonas sedimenti</name>
    <dbReference type="NCBI Taxonomy" id="2596921"/>
    <lineage>
        <taxon>Bacteria</taxon>
        <taxon>Pseudomonadati</taxon>
        <taxon>Pseudomonadota</taxon>
        <taxon>Betaproteobacteria</taxon>
        <taxon>Burkholderiales</taxon>
        <taxon>Comamonadaceae</taxon>
        <taxon>Caenimonas</taxon>
    </lineage>
</organism>
<dbReference type="EMBL" id="VOBQ01000009">
    <property type="protein sequence ID" value="TWO71165.1"/>
    <property type="molecule type" value="Genomic_DNA"/>
</dbReference>
<comment type="caution">
    <text evidence="1">The sequence shown here is derived from an EMBL/GenBank/DDBJ whole genome shotgun (WGS) entry which is preliminary data.</text>
</comment>
<dbReference type="AlphaFoldDB" id="A0A562ZS90"/>
<sequence length="313" mass="32711">MAAAPAVGSVGGVAAAGIGWRHPHYAEVLRERPAAGFLEVHSENFFADGGAALAVLQQARAHYPVSLHGVGLALGSAAGIDPWHLEQLARLVERIEPMAVSDHAAFARAPLGGALFEFAAAGGGMAHAADLLPLPFNAEALDVLSANIQRVQDRLRRRLLVENLSAYLAPAGSDRGETEFLRALAVRTGCGLIVDVNNIYVNALNAELAGDLADPVAACKAWLDAVPAAFVGELHVAGHCRTPELVIDDHGSRVDEAVWTLYGHALERFGARVPTLVEWDTAIPALDVLLGEARRADAIAAAVAAAQPVLEAA</sequence>
<reference evidence="1 2" key="1">
    <citation type="submission" date="2019-07" db="EMBL/GenBank/DDBJ databases">
        <title>Caenimonas sedimenti sp. nov., isolated from activated sludge.</title>
        <authorList>
            <person name="Xu J."/>
        </authorList>
    </citation>
    <scope>NUCLEOTIDE SEQUENCE [LARGE SCALE GENOMIC DNA]</scope>
    <source>
        <strain evidence="1 2">HX-9-20</strain>
    </source>
</reference>
<dbReference type="NCBIfam" id="NF003818">
    <property type="entry name" value="PRK05409.1"/>
    <property type="match status" value="1"/>
</dbReference>
<dbReference type="PANTHER" id="PTHR42194:SF1">
    <property type="entry name" value="UPF0276 PROTEIN HI_1600"/>
    <property type="match status" value="1"/>
</dbReference>
<dbReference type="RefSeq" id="WP_145893395.1">
    <property type="nucleotide sequence ID" value="NZ_VOBQ01000009.1"/>
</dbReference>